<dbReference type="Proteomes" id="UP000321532">
    <property type="component" value="Unassembled WGS sequence"/>
</dbReference>
<dbReference type="Pfam" id="PF00561">
    <property type="entry name" value="Abhydrolase_1"/>
    <property type="match status" value="1"/>
</dbReference>
<sequence length="254" mass="28886">MKLHFREMGSGSPLVILHGLFGLSDNWQTLAKYLSQQYRVFLVDLRNHGRSPHSTEFNYNLMAEDLHTFMQDLQLAEAAIMGHSMGGKVAMEFALTYPNLVTRLIVVDIAPRPYPVHHQDIIDALNSVNIAGVKTRGEIDQALAQYIPEEEVRLFLSKNLYRTEENTFAWRMNLASIEANIEEVGKETQSDTTYTKPVLFIKGARSGYIKPQYDTEPIHKLFPAAQIKTVENAGHWVHAEAPQEVFNLVTEFLK</sequence>
<name>A0A512ATJ0_9BACT</name>
<dbReference type="PRINTS" id="PR00412">
    <property type="entry name" value="EPOXHYDRLASE"/>
</dbReference>
<dbReference type="Gene3D" id="3.40.50.1820">
    <property type="entry name" value="alpha/beta hydrolase"/>
    <property type="match status" value="1"/>
</dbReference>
<dbReference type="InterPro" id="IPR000073">
    <property type="entry name" value="AB_hydrolase_1"/>
</dbReference>
<organism evidence="3 4">
    <name type="scientific">Adhaeribacter aerolatus</name>
    <dbReference type="NCBI Taxonomy" id="670289"/>
    <lineage>
        <taxon>Bacteria</taxon>
        <taxon>Pseudomonadati</taxon>
        <taxon>Bacteroidota</taxon>
        <taxon>Cytophagia</taxon>
        <taxon>Cytophagales</taxon>
        <taxon>Hymenobacteraceae</taxon>
        <taxon>Adhaeribacter</taxon>
    </lineage>
</organism>
<dbReference type="PRINTS" id="PR00111">
    <property type="entry name" value="ABHYDROLASE"/>
</dbReference>
<keyword evidence="1 3" id="KW-0378">Hydrolase</keyword>
<dbReference type="PANTHER" id="PTHR46118">
    <property type="entry name" value="PROTEIN ABHD11"/>
    <property type="match status" value="1"/>
</dbReference>
<accession>A0A512ATJ0</accession>
<evidence type="ECO:0000313" key="4">
    <source>
        <dbReference type="Proteomes" id="UP000321532"/>
    </source>
</evidence>
<reference evidence="3 4" key="1">
    <citation type="submission" date="2019-07" db="EMBL/GenBank/DDBJ databases">
        <title>Whole genome shotgun sequence of Adhaeribacter aerolatus NBRC 106133.</title>
        <authorList>
            <person name="Hosoyama A."/>
            <person name="Uohara A."/>
            <person name="Ohji S."/>
            <person name="Ichikawa N."/>
        </authorList>
    </citation>
    <scope>NUCLEOTIDE SEQUENCE [LARGE SCALE GENOMIC DNA]</scope>
    <source>
        <strain evidence="3 4">NBRC 106133</strain>
    </source>
</reference>
<evidence type="ECO:0000256" key="1">
    <source>
        <dbReference type="ARBA" id="ARBA00022801"/>
    </source>
</evidence>
<dbReference type="PANTHER" id="PTHR46118:SF4">
    <property type="entry name" value="PROTEIN ABHD11"/>
    <property type="match status" value="1"/>
</dbReference>
<evidence type="ECO:0000259" key="2">
    <source>
        <dbReference type="Pfam" id="PF00561"/>
    </source>
</evidence>
<protein>
    <submittedName>
        <fullName evidence="3">Alpha/beta hydrolase</fullName>
    </submittedName>
</protein>
<dbReference type="GO" id="GO:0016787">
    <property type="term" value="F:hydrolase activity"/>
    <property type="evidence" value="ECO:0007669"/>
    <property type="project" value="UniProtKB-KW"/>
</dbReference>
<comment type="caution">
    <text evidence="3">The sequence shown here is derived from an EMBL/GenBank/DDBJ whole genome shotgun (WGS) entry which is preliminary data.</text>
</comment>
<keyword evidence="4" id="KW-1185">Reference proteome</keyword>
<dbReference type="OrthoDB" id="9808398at2"/>
<gene>
    <name evidence="3" type="ORF">AAE02nite_06900</name>
</gene>
<dbReference type="InterPro" id="IPR029058">
    <property type="entry name" value="AB_hydrolase_fold"/>
</dbReference>
<dbReference type="RefSeq" id="WP_146895063.1">
    <property type="nucleotide sequence ID" value="NZ_BJYS01000003.1"/>
</dbReference>
<proteinExistence type="predicted"/>
<feature type="domain" description="AB hydrolase-1" evidence="2">
    <location>
        <begin position="13"/>
        <end position="242"/>
    </location>
</feature>
<dbReference type="InterPro" id="IPR000639">
    <property type="entry name" value="Epox_hydrolase-like"/>
</dbReference>
<evidence type="ECO:0000313" key="3">
    <source>
        <dbReference type="EMBL" id="GEO03026.1"/>
    </source>
</evidence>
<dbReference type="AlphaFoldDB" id="A0A512ATJ0"/>
<dbReference type="SUPFAM" id="SSF53474">
    <property type="entry name" value="alpha/beta-Hydrolases"/>
    <property type="match status" value="1"/>
</dbReference>
<dbReference type="EMBL" id="BJYS01000003">
    <property type="protein sequence ID" value="GEO03026.1"/>
    <property type="molecule type" value="Genomic_DNA"/>
</dbReference>